<name>A0ABV9M7K6_9ENTE</name>
<comment type="caution">
    <text evidence="1">The sequence shown here is derived from an EMBL/GenBank/DDBJ whole genome shotgun (WGS) entry which is preliminary data.</text>
</comment>
<dbReference type="Proteomes" id="UP001596026">
    <property type="component" value="Unassembled WGS sequence"/>
</dbReference>
<organism evidence="1 2">
    <name type="scientific">Enterococcus eurekensis</name>
    <dbReference type="NCBI Taxonomy" id="1159753"/>
    <lineage>
        <taxon>Bacteria</taxon>
        <taxon>Bacillati</taxon>
        <taxon>Bacillota</taxon>
        <taxon>Bacilli</taxon>
        <taxon>Lactobacillales</taxon>
        <taxon>Enterococcaceae</taxon>
        <taxon>Enterococcus</taxon>
    </lineage>
</organism>
<protein>
    <recommendedName>
        <fullName evidence="3">ParB/Sulfiredoxin domain-containing protein</fullName>
    </recommendedName>
</protein>
<evidence type="ECO:0008006" key="3">
    <source>
        <dbReference type="Google" id="ProtNLM"/>
    </source>
</evidence>
<dbReference type="Gene3D" id="3.90.1530.10">
    <property type="entry name" value="Conserved hypothetical protein from pyrococcus furiosus pfu- 392566-001, ParB domain"/>
    <property type="match status" value="1"/>
</dbReference>
<evidence type="ECO:0000313" key="2">
    <source>
        <dbReference type="Proteomes" id="UP001596026"/>
    </source>
</evidence>
<proteinExistence type="predicted"/>
<evidence type="ECO:0000313" key="1">
    <source>
        <dbReference type="EMBL" id="MFC4711158.1"/>
    </source>
</evidence>
<gene>
    <name evidence="1" type="ORF">ACFO3L_11165</name>
</gene>
<sequence>MREIAISDLQFSQLFLSEAKIKRIENWLTSKTLEEAPVTIRWFPWSKKPVLLDGHTRVFVASQKGMTHVPVLLDDEEIDEALEQLYQACTAWCNEQEINSISAFSTRILSQA</sequence>
<dbReference type="RefSeq" id="WP_379967527.1">
    <property type="nucleotide sequence ID" value="NZ_JBHSGT010000067.1"/>
</dbReference>
<dbReference type="EMBL" id="JBHSGT010000067">
    <property type="protein sequence ID" value="MFC4711158.1"/>
    <property type="molecule type" value="Genomic_DNA"/>
</dbReference>
<reference evidence="2" key="1">
    <citation type="journal article" date="2019" name="Int. J. Syst. Evol. Microbiol.">
        <title>The Global Catalogue of Microorganisms (GCM) 10K type strain sequencing project: providing services to taxonomists for standard genome sequencing and annotation.</title>
        <authorList>
            <consortium name="The Broad Institute Genomics Platform"/>
            <consortium name="The Broad Institute Genome Sequencing Center for Infectious Disease"/>
            <person name="Wu L."/>
            <person name="Ma J."/>
        </authorList>
    </citation>
    <scope>NUCLEOTIDE SEQUENCE [LARGE SCALE GENOMIC DNA]</scope>
    <source>
        <strain evidence="2">CGMCC 1.19061</strain>
    </source>
</reference>
<keyword evidence="2" id="KW-1185">Reference proteome</keyword>
<accession>A0ABV9M7K6</accession>